<dbReference type="PANTHER" id="PTHR43531">
    <property type="entry name" value="PROTEIN ICFG"/>
    <property type="match status" value="1"/>
</dbReference>
<reference evidence="7 8" key="2">
    <citation type="journal article" date="2010" name="Stand. Genomic Sci.">
        <title>Complete genome sequence of Sulfurospirillum deleyianum type strain (5175).</title>
        <authorList>
            <person name="Sikorski J."/>
            <person name="Lapidus A."/>
            <person name="Copeland A."/>
            <person name="Glavina Del Rio T."/>
            <person name="Nolan M."/>
            <person name="Lucas S."/>
            <person name="Chen F."/>
            <person name="Tice H."/>
            <person name="Cheng J.F."/>
            <person name="Saunders E."/>
            <person name="Bruce D."/>
            <person name="Goodwin L."/>
            <person name="Pitluck S."/>
            <person name="Ovchinnikova G."/>
            <person name="Pati A."/>
            <person name="Ivanova N."/>
            <person name="Mavromatis K."/>
            <person name="Chen A."/>
            <person name="Palaniappan K."/>
            <person name="Chain P."/>
            <person name="Land M."/>
            <person name="Hauser L."/>
            <person name="Chang Y.J."/>
            <person name="Jeffries C.D."/>
            <person name="Brettin T."/>
            <person name="Detter J.C."/>
            <person name="Han C."/>
            <person name="Rohde M."/>
            <person name="Lang E."/>
            <person name="Spring S."/>
            <person name="Goker M."/>
            <person name="Bristow J."/>
            <person name="Eisen J.A."/>
            <person name="Markowitz V."/>
            <person name="Hugenholtz P."/>
            <person name="Kyrpides N.C."/>
            <person name="Klenk H.P."/>
        </authorList>
    </citation>
    <scope>NUCLEOTIDE SEQUENCE [LARGE SCALE GENOMIC DNA]</scope>
    <source>
        <strain evidence="8">ATCC 51133 / DSM 6946 / 5175</strain>
    </source>
</reference>
<evidence type="ECO:0000313" key="8">
    <source>
        <dbReference type="Proteomes" id="UP000002222"/>
    </source>
</evidence>
<dbReference type="Proteomes" id="UP000002222">
    <property type="component" value="Chromosome"/>
</dbReference>
<dbReference type="OrthoDB" id="5337673at2"/>
<reference evidence="8" key="1">
    <citation type="submission" date="2009-11" db="EMBL/GenBank/DDBJ databases">
        <title>The complete genome of Sulfurospirillum deleyianum DSM 6946.</title>
        <authorList>
            <consortium name="US DOE Joint Genome Institute (JGI-PGF)"/>
            <person name="Lucas S."/>
            <person name="Copeland A."/>
            <person name="Lapidus A."/>
            <person name="Glavina del Rio T."/>
            <person name="Dalin E."/>
            <person name="Tice H."/>
            <person name="Bruce D."/>
            <person name="Goodwin L."/>
            <person name="Pitluck S."/>
            <person name="Kyrpides N."/>
            <person name="Mavromatis K."/>
            <person name="Ivanova N."/>
            <person name="Ovchinnikova G."/>
            <person name="Munk A.C."/>
            <person name="Lu M."/>
            <person name="Brettin T."/>
            <person name="Detter J.C."/>
            <person name="Han C."/>
            <person name="Tapia R."/>
            <person name="Larimer F."/>
            <person name="Land M."/>
            <person name="Hauser L."/>
            <person name="Markowitz V."/>
            <person name="Cheng J.F."/>
            <person name="Hugenholtz P."/>
            <person name="Woyke T."/>
            <person name="Wu D."/>
            <person name="Aumann P."/>
            <person name="Schneider S."/>
            <person name="Lang E."/>
            <person name="Spring S."/>
            <person name="Klenk H.P."/>
            <person name="Eisen J.A."/>
        </authorList>
    </citation>
    <scope>NUCLEOTIDE SEQUENCE [LARGE SCALE GENOMIC DNA]</scope>
    <source>
        <strain evidence="8">ATCC 51133 / DSM 6946 / 5175</strain>
    </source>
</reference>
<sequence>MGSSMTLGKRISIGFGILVFIMVVLGGIGVVNMRSASTNATKLSDVYAPEVSLASHIFKLANQIRYDMRGYVYREDEASLVSVKKNFVELQNALAQAEALGKKYQLNALLENQKIAVKGLAEYMRSSERLEKAFLKRKSLDDKMGESSVTFLKSAEAYLSAHEKKLKQEIEEKAPAGKLLERNEKINRMHDVIEVITYSRVYGQRAQVKSDVLMLEGAIQKFDMLYKILEQMKTVATEKEELADLKTIEMAAKSYEDSLKGFEVIMQEVAKESVVLVKVAVDVLATAEAVAELGLRDVDEISKESTETLSIASNTMIIGLMIALVLSILIAIYIIRSIVNIVTNSVRSLSEGTTQVVSASEQISSASVSLAEGASSQASSVEEVSATIEEATASNNQNADNSREANLLAQHSNDAARQGNQQMADLMVAMEKITDSSQKIAKIIKTIDEIAFQTNLLALNAAVEAARAGEHGLGFAVVAEEVKNLAERSANAAKEITGIIEASIDQVKVGTEVANRTKDSFGEILASIKKTSDLIGEIAISAKEQAEGMNQIATAMGSVDQITQQNASASEETAAAAEELNAQAISMLESVAEIAALAGYDIGKERPVVKASKASKQVASLSMPPKRLGMSASKKTKAPTSSLKQSNEEVFPLNEDDLKEF</sequence>
<keyword evidence="3" id="KW-0807">Transducer</keyword>
<evidence type="ECO:0000256" key="1">
    <source>
        <dbReference type="ARBA" id="ARBA00022500"/>
    </source>
</evidence>
<evidence type="ECO:0000259" key="6">
    <source>
        <dbReference type="PROSITE" id="PS50111"/>
    </source>
</evidence>
<dbReference type="GO" id="GO:0004888">
    <property type="term" value="F:transmembrane signaling receptor activity"/>
    <property type="evidence" value="ECO:0007669"/>
    <property type="project" value="TreeGrafter"/>
</dbReference>
<dbReference type="Pfam" id="PF00015">
    <property type="entry name" value="MCPsignal"/>
    <property type="match status" value="1"/>
</dbReference>
<gene>
    <name evidence="7" type="ordered locus">Sdel_1991</name>
</gene>
<dbReference type="EMBL" id="CP001816">
    <property type="protein sequence ID" value="ACZ13006.1"/>
    <property type="molecule type" value="Genomic_DNA"/>
</dbReference>
<dbReference type="KEGG" id="sdl:Sdel_1991"/>
<dbReference type="InterPro" id="IPR004089">
    <property type="entry name" value="MCPsignal_dom"/>
</dbReference>
<dbReference type="PROSITE" id="PS50111">
    <property type="entry name" value="CHEMOTAXIS_TRANSDUC_2"/>
    <property type="match status" value="1"/>
</dbReference>
<evidence type="ECO:0000256" key="2">
    <source>
        <dbReference type="ARBA" id="ARBA00029447"/>
    </source>
</evidence>
<dbReference type="eggNOG" id="COG0840">
    <property type="taxonomic scope" value="Bacteria"/>
</dbReference>
<dbReference type="SUPFAM" id="SSF58104">
    <property type="entry name" value="Methyl-accepting chemotaxis protein (MCP) signaling domain"/>
    <property type="match status" value="1"/>
</dbReference>
<dbReference type="GO" id="GO:0005886">
    <property type="term" value="C:plasma membrane"/>
    <property type="evidence" value="ECO:0007669"/>
    <property type="project" value="TreeGrafter"/>
</dbReference>
<dbReference type="GO" id="GO:0007165">
    <property type="term" value="P:signal transduction"/>
    <property type="evidence" value="ECO:0007669"/>
    <property type="project" value="UniProtKB-KW"/>
</dbReference>
<dbReference type="GO" id="GO:0006935">
    <property type="term" value="P:chemotaxis"/>
    <property type="evidence" value="ECO:0007669"/>
    <property type="project" value="UniProtKB-KW"/>
</dbReference>
<dbReference type="InterPro" id="IPR051310">
    <property type="entry name" value="MCP_chemotaxis"/>
</dbReference>
<organism evidence="7 8">
    <name type="scientific">Sulfurospirillum deleyianum (strain ATCC 51133 / DSM 6946 / 5175)</name>
    <dbReference type="NCBI Taxonomy" id="525898"/>
    <lineage>
        <taxon>Bacteria</taxon>
        <taxon>Pseudomonadati</taxon>
        <taxon>Campylobacterota</taxon>
        <taxon>Epsilonproteobacteria</taxon>
        <taxon>Campylobacterales</taxon>
        <taxon>Sulfurospirillaceae</taxon>
        <taxon>Sulfurospirillum</taxon>
    </lineage>
</organism>
<dbReference type="HOGENOM" id="CLU_000445_107_24_7"/>
<name>D1B4I6_SULD5</name>
<feature type="domain" description="Methyl-accepting transducer" evidence="6">
    <location>
        <begin position="352"/>
        <end position="581"/>
    </location>
</feature>
<keyword evidence="1" id="KW-0145">Chemotaxis</keyword>
<evidence type="ECO:0000256" key="3">
    <source>
        <dbReference type="PROSITE-ProRule" id="PRU00284"/>
    </source>
</evidence>
<protein>
    <submittedName>
        <fullName evidence="7">Chemotaxis sensory transducer</fullName>
    </submittedName>
</protein>
<dbReference type="AlphaFoldDB" id="D1B4I6"/>
<feature type="transmembrane region" description="Helical" evidence="5">
    <location>
        <begin position="12"/>
        <end position="31"/>
    </location>
</feature>
<feature type="transmembrane region" description="Helical" evidence="5">
    <location>
        <begin position="316"/>
        <end position="335"/>
    </location>
</feature>
<dbReference type="SMART" id="SM00283">
    <property type="entry name" value="MA"/>
    <property type="match status" value="1"/>
</dbReference>
<dbReference type="STRING" id="525898.Sdel_1991"/>
<dbReference type="Pfam" id="PF12729">
    <property type="entry name" value="4HB_MCP_1"/>
    <property type="match status" value="1"/>
</dbReference>
<dbReference type="CDD" id="cd11386">
    <property type="entry name" value="MCP_signal"/>
    <property type="match status" value="1"/>
</dbReference>
<keyword evidence="8" id="KW-1185">Reference proteome</keyword>
<feature type="region of interest" description="Disordered" evidence="4">
    <location>
        <begin position="613"/>
        <end position="661"/>
    </location>
</feature>
<dbReference type="InterPro" id="IPR024478">
    <property type="entry name" value="HlyB_4HB_MCP"/>
</dbReference>
<accession>D1B4I6</accession>
<dbReference type="PANTHER" id="PTHR43531:SF11">
    <property type="entry name" value="METHYL-ACCEPTING CHEMOTAXIS PROTEIN 3"/>
    <property type="match status" value="1"/>
</dbReference>
<dbReference type="Gene3D" id="1.10.287.950">
    <property type="entry name" value="Methyl-accepting chemotaxis protein"/>
    <property type="match status" value="1"/>
</dbReference>
<keyword evidence="5" id="KW-1133">Transmembrane helix</keyword>
<evidence type="ECO:0000256" key="5">
    <source>
        <dbReference type="SAM" id="Phobius"/>
    </source>
</evidence>
<keyword evidence="5" id="KW-0812">Transmembrane</keyword>
<comment type="similarity">
    <text evidence="2">Belongs to the methyl-accepting chemotaxis (MCP) protein family.</text>
</comment>
<proteinExistence type="inferred from homology"/>
<evidence type="ECO:0000313" key="7">
    <source>
        <dbReference type="EMBL" id="ACZ13006.1"/>
    </source>
</evidence>
<dbReference type="RefSeq" id="WP_012857754.1">
    <property type="nucleotide sequence ID" value="NC_013512.1"/>
</dbReference>
<keyword evidence="5" id="KW-0472">Membrane</keyword>
<evidence type="ECO:0000256" key="4">
    <source>
        <dbReference type="SAM" id="MobiDB-lite"/>
    </source>
</evidence>